<dbReference type="CDD" id="cd17343">
    <property type="entry name" value="MFS_SLC37A4"/>
    <property type="match status" value="1"/>
</dbReference>
<evidence type="ECO:0000313" key="9">
    <source>
        <dbReference type="Proteomes" id="UP000299084"/>
    </source>
</evidence>
<dbReference type="PANTHER" id="PTHR43826">
    <property type="entry name" value="GLUCOSE-6-PHOSPHATE EXCHANGER SLC37A4"/>
    <property type="match status" value="1"/>
</dbReference>
<evidence type="ECO:0000259" key="7">
    <source>
        <dbReference type="PROSITE" id="PS50850"/>
    </source>
</evidence>
<dbReference type="InterPro" id="IPR021159">
    <property type="entry name" value="Sugar-P_transporter_CS"/>
</dbReference>
<keyword evidence="5 6" id="KW-0472">Membrane</keyword>
<keyword evidence="4 6" id="KW-1133">Transmembrane helix</keyword>
<evidence type="ECO:0000256" key="6">
    <source>
        <dbReference type="SAM" id="Phobius"/>
    </source>
</evidence>
<dbReference type="FunFam" id="1.20.1250.20:FF:000111">
    <property type="entry name" value="Solute carrier family 37 member 4"/>
    <property type="match status" value="1"/>
</dbReference>
<evidence type="ECO:0000256" key="4">
    <source>
        <dbReference type="ARBA" id="ARBA00022989"/>
    </source>
</evidence>
<dbReference type="InterPro" id="IPR051337">
    <property type="entry name" value="OPA_Antiporter"/>
</dbReference>
<feature type="transmembrane region" description="Helical" evidence="6">
    <location>
        <begin position="324"/>
        <end position="344"/>
    </location>
</feature>
<dbReference type="PANTHER" id="PTHR43826:SF3">
    <property type="entry name" value="GLUCOSE-6-PHOSPHATE EXCHANGER SLC37A4"/>
    <property type="match status" value="1"/>
</dbReference>
<dbReference type="InterPro" id="IPR000849">
    <property type="entry name" value="Sugar_P_transporter"/>
</dbReference>
<evidence type="ECO:0000313" key="8">
    <source>
        <dbReference type="EMBL" id="KAB1254748.1"/>
    </source>
</evidence>
<dbReference type="AlphaFoldDB" id="A0A5N4C764"/>
<accession>A0A5N4C764</accession>
<dbReference type="SUPFAM" id="SSF103473">
    <property type="entry name" value="MFS general substrate transporter"/>
    <property type="match status" value="1"/>
</dbReference>
<dbReference type="GO" id="GO:0061513">
    <property type="term" value="F:glucose 6-phosphate:phosphate antiporter activity"/>
    <property type="evidence" value="ECO:0007669"/>
    <property type="project" value="TreeGrafter"/>
</dbReference>
<dbReference type="Proteomes" id="UP000299084">
    <property type="component" value="Unassembled WGS sequence"/>
</dbReference>
<dbReference type="PROSITE" id="PS00942">
    <property type="entry name" value="GLPT"/>
    <property type="match status" value="1"/>
</dbReference>
<feature type="transmembrane region" description="Helical" evidence="6">
    <location>
        <begin position="6"/>
        <end position="26"/>
    </location>
</feature>
<dbReference type="Gene3D" id="1.20.1250.20">
    <property type="entry name" value="MFS general substrate transporter like domains"/>
    <property type="match status" value="3"/>
</dbReference>
<protein>
    <submittedName>
        <fullName evidence="8">Glucose-6-phosphate exchanger SLC37A4</fullName>
    </submittedName>
</protein>
<feature type="transmembrane region" description="Helical" evidence="6">
    <location>
        <begin position="350"/>
        <end position="374"/>
    </location>
</feature>
<comment type="subcellular location">
    <subcellularLocation>
        <location evidence="1">Endomembrane system</location>
        <topology evidence="1">Multi-pass membrane protein</topology>
    </subcellularLocation>
</comment>
<dbReference type="Pfam" id="PF07690">
    <property type="entry name" value="MFS_1"/>
    <property type="match status" value="1"/>
</dbReference>
<evidence type="ECO:0000256" key="1">
    <source>
        <dbReference type="ARBA" id="ARBA00004127"/>
    </source>
</evidence>
<dbReference type="InterPro" id="IPR020846">
    <property type="entry name" value="MFS_dom"/>
</dbReference>
<dbReference type="InterPro" id="IPR036259">
    <property type="entry name" value="MFS_trans_sf"/>
</dbReference>
<evidence type="ECO:0000256" key="5">
    <source>
        <dbReference type="ARBA" id="ARBA00023136"/>
    </source>
</evidence>
<dbReference type="GO" id="GO:0005789">
    <property type="term" value="C:endoplasmic reticulum membrane"/>
    <property type="evidence" value="ECO:0007669"/>
    <property type="project" value="TreeGrafter"/>
</dbReference>
<proteinExistence type="inferred from homology"/>
<comment type="similarity">
    <text evidence="2">Belongs to the major facilitator superfamily. Organophosphate:Pi antiporter (OPA) (TC 2.A.1.4) family.</text>
</comment>
<evidence type="ECO:0000256" key="2">
    <source>
        <dbReference type="ARBA" id="ARBA00009598"/>
    </source>
</evidence>
<keyword evidence="3 6" id="KW-0812">Transmembrane</keyword>
<feature type="transmembrane region" description="Helical" evidence="6">
    <location>
        <begin position="83"/>
        <end position="109"/>
    </location>
</feature>
<feature type="transmembrane region" description="Helical" evidence="6">
    <location>
        <begin position="167"/>
        <end position="188"/>
    </location>
</feature>
<dbReference type="PROSITE" id="PS50850">
    <property type="entry name" value="MFS"/>
    <property type="match status" value="1"/>
</dbReference>
<feature type="domain" description="Major facilitator superfamily (MFS) profile" evidence="7">
    <location>
        <begin position="13"/>
        <end position="440"/>
    </location>
</feature>
<feature type="transmembrane region" description="Helical" evidence="6">
    <location>
        <begin position="417"/>
        <end position="435"/>
    </location>
</feature>
<dbReference type="InterPro" id="IPR011701">
    <property type="entry name" value="MFS"/>
</dbReference>
<gene>
    <name evidence="8" type="ORF">Cadr_000028890</name>
</gene>
<dbReference type="PIRSF" id="PIRSF002808">
    <property type="entry name" value="Hexose_phosphate_transp"/>
    <property type="match status" value="1"/>
</dbReference>
<dbReference type="EMBL" id="JWIN03000033">
    <property type="protein sequence ID" value="KAB1254748.1"/>
    <property type="molecule type" value="Genomic_DNA"/>
</dbReference>
<feature type="transmembrane region" description="Helical" evidence="6">
    <location>
        <begin position="386"/>
        <end position="405"/>
    </location>
</feature>
<dbReference type="GO" id="GO:0035435">
    <property type="term" value="P:phosphate ion transmembrane transport"/>
    <property type="evidence" value="ECO:0007669"/>
    <property type="project" value="TreeGrafter"/>
</dbReference>
<evidence type="ECO:0000256" key="3">
    <source>
        <dbReference type="ARBA" id="ARBA00022692"/>
    </source>
</evidence>
<reference evidence="8 9" key="1">
    <citation type="journal article" date="2019" name="Mol. Ecol. Resour.">
        <title>Improving Illumina assemblies with Hi-C and long reads: an example with the North African dromedary.</title>
        <authorList>
            <person name="Elbers J.P."/>
            <person name="Rogers M.F."/>
            <person name="Perelman P.L."/>
            <person name="Proskuryakova A.A."/>
            <person name="Serdyukova N.A."/>
            <person name="Johnson W.E."/>
            <person name="Horin P."/>
            <person name="Corander J."/>
            <person name="Murphy D."/>
            <person name="Burger P.A."/>
        </authorList>
    </citation>
    <scope>NUCLEOTIDE SEQUENCE [LARGE SCALE GENOMIC DNA]</scope>
    <source>
        <strain evidence="8">Drom800</strain>
        <tissue evidence="8">Blood</tissue>
    </source>
</reference>
<organism evidence="8 9">
    <name type="scientific">Camelus dromedarius</name>
    <name type="common">Dromedary</name>
    <name type="synonym">Arabian camel</name>
    <dbReference type="NCBI Taxonomy" id="9838"/>
    <lineage>
        <taxon>Eukaryota</taxon>
        <taxon>Metazoa</taxon>
        <taxon>Chordata</taxon>
        <taxon>Craniata</taxon>
        <taxon>Vertebrata</taxon>
        <taxon>Euteleostomi</taxon>
        <taxon>Mammalia</taxon>
        <taxon>Eutheria</taxon>
        <taxon>Laurasiatheria</taxon>
        <taxon>Artiodactyla</taxon>
        <taxon>Tylopoda</taxon>
        <taxon>Camelidae</taxon>
        <taxon>Camelus</taxon>
    </lineage>
</organism>
<name>A0A5N4C764_CAMDR</name>
<comment type="caution">
    <text evidence="8">The sequence shown here is derived from an EMBL/GenBank/DDBJ whole genome shotgun (WGS) entry which is preliminary data.</text>
</comment>
<feature type="transmembrane region" description="Helical" evidence="6">
    <location>
        <begin position="137"/>
        <end position="160"/>
    </location>
</feature>
<keyword evidence="9" id="KW-1185">Reference proteome</keyword>
<sequence length="450" mass="48550">MAARGYSYYRSVIFSAMFGGYSLYYFNRKTFSFVMPSLVEEIPLDKDALGLITSSQSAAYAISKFVSGVLSDRMSARWLFSSGLLLVGLVNVVFSWSSTVPVFAALWFLNGLAQGLGWPPCGKVLRKWFEPSQFGTWWAILSTSMNLAGGLGPILVTILAQSYSWRSTLALSGALCMVVSFLCLLLIYNEPADVGLRNLDPTPSKGKKGSLKEESTLQDLLLSPYLWVLSTGYLVVFGVKTCCTDWGQFFLIQEKGQSALVGEMCNTLPPFLSLFPPQLPTAGSSYMSALEVGGLVGSIAAGYLSDRAMAKAGLSVYGNPRHGLLLLMMAGMTVSMYLFRVTVTSDSHKLWILVLGAVFGFSSYGPIALFGVIANESAPPNLCGTSHAIVGLMANVGGFLAGLPFSSIAKHYSWSTAFWVAEVICAASTGAFFLLRNIRTKMGRAPKKAE</sequence>